<evidence type="ECO:0000259" key="1">
    <source>
        <dbReference type="Pfam" id="PF01266"/>
    </source>
</evidence>
<dbReference type="GO" id="GO:0005737">
    <property type="term" value="C:cytoplasm"/>
    <property type="evidence" value="ECO:0007669"/>
    <property type="project" value="TreeGrafter"/>
</dbReference>
<reference evidence="2" key="1">
    <citation type="submission" date="2013-12" db="EMBL/GenBank/DDBJ databases">
        <authorList>
            <person name="Linke B."/>
        </authorList>
    </citation>
    <scope>NUCLEOTIDE SEQUENCE [LARGE SCALE GENOMIC DNA]</scope>
    <source>
        <strain evidence="2">CRIB-18</strain>
    </source>
</reference>
<evidence type="ECO:0000313" key="3">
    <source>
        <dbReference type="Proteomes" id="UP000031552"/>
    </source>
</evidence>
<feature type="domain" description="FAD dependent oxidoreductase" evidence="1">
    <location>
        <begin position="7"/>
        <end position="333"/>
    </location>
</feature>
<evidence type="ECO:0000313" key="2">
    <source>
        <dbReference type="EMBL" id="CDR34953.1"/>
    </source>
</evidence>
<reference evidence="2" key="2">
    <citation type="submission" date="2014-09" db="EMBL/GenBank/DDBJ databases">
        <title>Criblamydia sequanensis harbors a mega-plasmid encoding arsenite resistance.</title>
        <authorList>
            <person name="Bertelli C."/>
            <person name="Goesmann A."/>
            <person name="Greub G."/>
        </authorList>
    </citation>
    <scope>NUCLEOTIDE SEQUENCE [LARGE SCALE GENOMIC DNA]</scope>
    <source>
        <strain evidence="2">CRIB-18</strain>
    </source>
</reference>
<dbReference type="SUPFAM" id="SSF51971">
    <property type="entry name" value="Nucleotide-binding domain"/>
    <property type="match status" value="1"/>
</dbReference>
<dbReference type="OrthoDB" id="18526at2"/>
<name>A0A090D355_9BACT</name>
<proteinExistence type="predicted"/>
<dbReference type="Gene3D" id="3.30.9.10">
    <property type="entry name" value="D-Amino Acid Oxidase, subunit A, domain 2"/>
    <property type="match status" value="1"/>
</dbReference>
<gene>
    <name evidence="2" type="ORF">CSEC_2147</name>
</gene>
<dbReference type="eggNOG" id="COG0665">
    <property type="taxonomic scope" value="Bacteria"/>
</dbReference>
<dbReference type="Proteomes" id="UP000031552">
    <property type="component" value="Unassembled WGS sequence"/>
</dbReference>
<keyword evidence="3" id="KW-1185">Reference proteome</keyword>
<dbReference type="Gene3D" id="3.50.50.60">
    <property type="entry name" value="FAD/NAD(P)-binding domain"/>
    <property type="match status" value="1"/>
</dbReference>
<accession>A0A090D355</accession>
<dbReference type="InterPro" id="IPR006076">
    <property type="entry name" value="FAD-dep_OxRdtase"/>
</dbReference>
<comment type="caution">
    <text evidence="2">The sequence shown here is derived from an EMBL/GenBank/DDBJ whole genome shotgun (WGS) entry which is preliminary data.</text>
</comment>
<dbReference type="PANTHER" id="PTHR13847">
    <property type="entry name" value="SARCOSINE DEHYDROGENASE-RELATED"/>
    <property type="match status" value="1"/>
</dbReference>
<dbReference type="SUPFAM" id="SSF54373">
    <property type="entry name" value="FAD-linked reductases, C-terminal domain"/>
    <property type="match status" value="1"/>
</dbReference>
<organism evidence="2 3">
    <name type="scientific">Candidatus Criblamydia sequanensis CRIB-18</name>
    <dbReference type="NCBI Taxonomy" id="1437425"/>
    <lineage>
        <taxon>Bacteria</taxon>
        <taxon>Pseudomonadati</taxon>
        <taxon>Chlamydiota</taxon>
        <taxon>Chlamydiia</taxon>
        <taxon>Parachlamydiales</taxon>
        <taxon>Candidatus Criblamydiaceae</taxon>
        <taxon>Candidatus Criblamydia</taxon>
    </lineage>
</organism>
<dbReference type="AlphaFoldDB" id="A0A090D355"/>
<dbReference type="STRING" id="1437425.CSEC_2147"/>
<sequence length="344" mass="37553">MQNKKKRIAILGAGIAGLALGYHLSSLLPSLELTFFDPEGIGGGASKVAAGLLHPLGGARASLSPKGLEGFYSSKKLIETVDQKLIDSCILHKGILRVATKEEQVDPFKKSYEKNKSHLALKWLSPEETIETVKGAPYAPSLYIEEALAIDVPSYLDGLANLLRAGNAIFLKEKGEDISRLTGFDAIVIASGSYSPSFQELSSLPLRFVKGQGLIFDWPSEWTPLAKALNSKCYIVMQKGRKTCYAGATFERNNKDNTADLEFAYTHLMPLIKELYPPLAGKTPVKVESGIRLTAPNHFPIAKQISSKVYAFVALGSKGLLYHSFLGEMLAKLILEDLSCKRTY</sequence>
<dbReference type="RefSeq" id="WP_041018510.1">
    <property type="nucleotide sequence ID" value="NZ_CCEJ010000011.1"/>
</dbReference>
<protein>
    <submittedName>
        <fullName evidence="2">Oxidoreductase</fullName>
    </submittedName>
</protein>
<dbReference type="PANTHER" id="PTHR13847:SF261">
    <property type="entry name" value="FAD-DEPENDENT OXIDOREDUCTASE FAMILY PROTEIN"/>
    <property type="match status" value="1"/>
</dbReference>
<dbReference type="Pfam" id="PF01266">
    <property type="entry name" value="DAO"/>
    <property type="match status" value="1"/>
</dbReference>
<dbReference type="EMBL" id="CCEJ010000011">
    <property type="protein sequence ID" value="CDR34953.1"/>
    <property type="molecule type" value="Genomic_DNA"/>
</dbReference>
<dbReference type="InterPro" id="IPR036188">
    <property type="entry name" value="FAD/NAD-bd_sf"/>
</dbReference>